<protein>
    <submittedName>
        <fullName evidence="2">ABC-2 type transporter</fullName>
    </submittedName>
</protein>
<reference evidence="2 3" key="1">
    <citation type="submission" date="2017-04" db="EMBL/GenBank/DDBJ databases">
        <authorList>
            <person name="Afonso C.L."/>
            <person name="Miller P.J."/>
            <person name="Scott M.A."/>
            <person name="Spackman E."/>
            <person name="Goraichik I."/>
            <person name="Dimitrov K.M."/>
            <person name="Suarez D.L."/>
            <person name="Swayne D.E."/>
        </authorList>
    </citation>
    <scope>NUCLEOTIDE SEQUENCE [LARGE SCALE GENOMIC DNA]</scope>
    <source>
        <strain evidence="2 3">DSM 12555</strain>
    </source>
</reference>
<evidence type="ECO:0000313" key="2">
    <source>
        <dbReference type="EMBL" id="SMC20015.1"/>
    </source>
</evidence>
<feature type="transmembrane region" description="Helical" evidence="1">
    <location>
        <begin position="20"/>
        <end position="42"/>
    </location>
</feature>
<keyword evidence="3" id="KW-1185">Reference proteome</keyword>
<dbReference type="RefSeq" id="WP_084114278.1">
    <property type="nucleotide sequence ID" value="NZ_FWXH01000002.1"/>
</dbReference>
<keyword evidence="1" id="KW-1133">Transmembrane helix</keyword>
<name>A0A1W1X7S7_9CLOT</name>
<organism evidence="2 3">
    <name type="scientific">Clostridium acidisoli DSM 12555</name>
    <dbReference type="NCBI Taxonomy" id="1121291"/>
    <lineage>
        <taxon>Bacteria</taxon>
        <taxon>Bacillati</taxon>
        <taxon>Bacillota</taxon>
        <taxon>Clostridia</taxon>
        <taxon>Eubacteriales</taxon>
        <taxon>Clostridiaceae</taxon>
        <taxon>Clostridium</taxon>
    </lineage>
</organism>
<dbReference type="OrthoDB" id="3182222at2"/>
<accession>A0A1W1X7S7</accession>
<feature type="transmembrane region" description="Helical" evidence="1">
    <location>
        <begin position="48"/>
        <end position="71"/>
    </location>
</feature>
<gene>
    <name evidence="2" type="ORF">SAMN02745134_00995</name>
</gene>
<dbReference type="STRING" id="1121291.SAMN02745134_00995"/>
<feature type="transmembrane region" description="Helical" evidence="1">
    <location>
        <begin position="121"/>
        <end position="146"/>
    </location>
</feature>
<evidence type="ECO:0000256" key="1">
    <source>
        <dbReference type="SAM" id="Phobius"/>
    </source>
</evidence>
<feature type="transmembrane region" description="Helical" evidence="1">
    <location>
        <begin position="153"/>
        <end position="170"/>
    </location>
</feature>
<dbReference type="EMBL" id="FWXH01000002">
    <property type="protein sequence ID" value="SMC20015.1"/>
    <property type="molecule type" value="Genomic_DNA"/>
</dbReference>
<feature type="transmembrane region" description="Helical" evidence="1">
    <location>
        <begin position="92"/>
        <end position="115"/>
    </location>
</feature>
<keyword evidence="1" id="KW-0812">Transmembrane</keyword>
<dbReference type="AlphaFoldDB" id="A0A1W1X7S7"/>
<dbReference type="Proteomes" id="UP000192468">
    <property type="component" value="Unassembled WGS sequence"/>
</dbReference>
<sequence length="233" mass="26552">MRFTKKTVKALIIKELKDYYRNPIVLIILFLPTFFTIFYSNIFNDPSLKINICINSGIIFSGLFLPPYLITEEKDNRTLDALILFSVHSYEFLVGKLLHCLFFSLLSNMLSLFAFKLKFTTFLQIAILMFISLVGIILIGTLIGLMCRNQPEAMICSIIIISLLYMIPIVENINVVTSKILLLLGISNMDLVIKNIINGKGLFYSGFSLLVMVVWVIVPVFIFSHIYGSKKLE</sequence>
<feature type="transmembrane region" description="Helical" evidence="1">
    <location>
        <begin position="202"/>
        <end position="227"/>
    </location>
</feature>
<evidence type="ECO:0000313" key="3">
    <source>
        <dbReference type="Proteomes" id="UP000192468"/>
    </source>
</evidence>
<proteinExistence type="predicted"/>
<keyword evidence="1" id="KW-0472">Membrane</keyword>